<dbReference type="InterPro" id="IPR001878">
    <property type="entry name" value="Znf_CCHC"/>
</dbReference>
<dbReference type="Gene3D" id="3.10.10.10">
    <property type="entry name" value="HIV Type 1 Reverse Transcriptase, subunit A, domain 1"/>
    <property type="match status" value="1"/>
</dbReference>
<dbReference type="SUPFAM" id="SSF56672">
    <property type="entry name" value="DNA/RNA polymerases"/>
    <property type="match status" value="1"/>
</dbReference>
<dbReference type="InterPro" id="IPR043502">
    <property type="entry name" value="DNA/RNA_pol_sf"/>
</dbReference>
<evidence type="ECO:0000256" key="1">
    <source>
        <dbReference type="PROSITE-ProRule" id="PRU00047"/>
    </source>
</evidence>
<reference evidence="3 4" key="1">
    <citation type="journal article" date="2011" name="Cell">
        <title>The monarch butterfly genome yields insights into long-distance migration.</title>
        <authorList>
            <person name="Zhan S."/>
            <person name="Merlin C."/>
            <person name="Boore J.L."/>
            <person name="Reppert S.M."/>
        </authorList>
    </citation>
    <scope>NUCLEOTIDE SEQUENCE [LARGE SCALE GENOMIC DNA]</scope>
    <source>
        <strain evidence="3">F-2</strain>
    </source>
</reference>
<dbReference type="PROSITE" id="PS50158">
    <property type="entry name" value="ZF_CCHC"/>
    <property type="match status" value="1"/>
</dbReference>
<dbReference type="SMART" id="SM00343">
    <property type="entry name" value="ZnF_C2HC"/>
    <property type="match status" value="2"/>
</dbReference>
<dbReference type="CDD" id="cd05481">
    <property type="entry name" value="retropepsin_like_LTR_1"/>
    <property type="match status" value="1"/>
</dbReference>
<protein>
    <submittedName>
        <fullName evidence="3">RETRotransposon family member</fullName>
    </submittedName>
</protein>
<dbReference type="GO" id="GO:0071897">
    <property type="term" value="P:DNA biosynthetic process"/>
    <property type="evidence" value="ECO:0007669"/>
    <property type="project" value="UniProtKB-ARBA"/>
</dbReference>
<feature type="domain" description="CCHC-type" evidence="2">
    <location>
        <begin position="229"/>
        <end position="243"/>
    </location>
</feature>
<accession>A0A212FHD4</accession>
<organism evidence="3 4">
    <name type="scientific">Danaus plexippus plexippus</name>
    <dbReference type="NCBI Taxonomy" id="278856"/>
    <lineage>
        <taxon>Eukaryota</taxon>
        <taxon>Metazoa</taxon>
        <taxon>Ecdysozoa</taxon>
        <taxon>Arthropoda</taxon>
        <taxon>Hexapoda</taxon>
        <taxon>Insecta</taxon>
        <taxon>Pterygota</taxon>
        <taxon>Neoptera</taxon>
        <taxon>Endopterygota</taxon>
        <taxon>Lepidoptera</taxon>
        <taxon>Glossata</taxon>
        <taxon>Ditrysia</taxon>
        <taxon>Papilionoidea</taxon>
        <taxon>Nymphalidae</taxon>
        <taxon>Danainae</taxon>
        <taxon>Danaini</taxon>
        <taxon>Danaina</taxon>
        <taxon>Danaus</taxon>
        <taxon>Danaus</taxon>
    </lineage>
</organism>
<dbReference type="AlphaFoldDB" id="A0A212FHD4"/>
<dbReference type="InterPro" id="IPR050951">
    <property type="entry name" value="Retrovirus_Pol_polyprotein"/>
</dbReference>
<sequence>MATNDAVSGIKPPANLQIDSDKSTCWKNWLQQFEWYAIAVQLDKKPADVQAATFMAVIGPEAIEIYNSFNLSDTEKKNLAAIKNRFKEYFAPKTNISFERYIFFKIEQNEDEYFNEFLTRIKTQAIKCEFDNLLDEMLKDKIVFGIRSNQVREKLLTEDKLDLTKAINICKTSEQASKQLDEFESKNKTDKVLVVKNKSVKNKENENFDCKRCGSNHKRRECPAFNKPCTKCNKNGHFAKMCRTKNYNPKLKNKVNTVEEMSDCSEDEVYISAVSGGDKKDWTETIQVGKIKFAAKLDTGAQCNVLPRHLMNKLKASLKPSRTKNLISYTEDKMAVLGEAELLCKIKNEKRNIIFKIVKEKVTPILGLDTCEKLELIARVKTLKESECKNDIFEGLGCYKNFEYDIDLIENPRLEIRPSRRIPHAIRDEVRQELDRMVKLDVIKPETEPTPAVSPMVIVRQKDPQNAKEYSSRTSRYKQLFKKSTTTFLLERTVPRHYKTSQNLLHL</sequence>
<dbReference type="GO" id="GO:0008270">
    <property type="term" value="F:zinc ion binding"/>
    <property type="evidence" value="ECO:0007669"/>
    <property type="project" value="UniProtKB-KW"/>
</dbReference>
<dbReference type="Gene3D" id="2.40.70.10">
    <property type="entry name" value="Acid Proteases"/>
    <property type="match status" value="1"/>
</dbReference>
<evidence type="ECO:0000259" key="2">
    <source>
        <dbReference type="PROSITE" id="PS50158"/>
    </source>
</evidence>
<dbReference type="PANTHER" id="PTHR37984">
    <property type="entry name" value="PROTEIN CBG26694"/>
    <property type="match status" value="1"/>
</dbReference>
<dbReference type="PANTHER" id="PTHR37984:SF9">
    <property type="entry name" value="INTEGRASE CATALYTIC DOMAIN-CONTAINING PROTEIN"/>
    <property type="match status" value="1"/>
</dbReference>
<evidence type="ECO:0000313" key="4">
    <source>
        <dbReference type="Proteomes" id="UP000007151"/>
    </source>
</evidence>
<comment type="caution">
    <text evidence="3">The sequence shown here is derived from an EMBL/GenBank/DDBJ whole genome shotgun (WGS) entry which is preliminary data.</text>
</comment>
<dbReference type="Gene3D" id="4.10.60.10">
    <property type="entry name" value="Zinc finger, CCHC-type"/>
    <property type="match status" value="1"/>
</dbReference>
<dbReference type="GO" id="GO:0003676">
    <property type="term" value="F:nucleic acid binding"/>
    <property type="evidence" value="ECO:0007669"/>
    <property type="project" value="InterPro"/>
</dbReference>
<gene>
    <name evidence="3" type="ORF">KGM_207491</name>
</gene>
<keyword evidence="1" id="KW-0862">Zinc</keyword>
<dbReference type="InterPro" id="IPR021109">
    <property type="entry name" value="Peptidase_aspartic_dom_sf"/>
</dbReference>
<proteinExistence type="predicted"/>
<evidence type="ECO:0000313" key="3">
    <source>
        <dbReference type="EMBL" id="OWR53150.1"/>
    </source>
</evidence>
<keyword evidence="1" id="KW-0479">Metal-binding</keyword>
<keyword evidence="4" id="KW-1185">Reference proteome</keyword>
<dbReference type="SUPFAM" id="SSF50630">
    <property type="entry name" value="Acid proteases"/>
    <property type="match status" value="1"/>
</dbReference>
<dbReference type="EMBL" id="AGBW02008504">
    <property type="protein sequence ID" value="OWR53150.1"/>
    <property type="molecule type" value="Genomic_DNA"/>
</dbReference>
<dbReference type="KEGG" id="dpl:KGM_207491"/>
<dbReference type="STRING" id="278856.A0A212FHD4"/>
<name>A0A212FHD4_DANPL</name>
<dbReference type="InParanoid" id="A0A212FHD4"/>
<keyword evidence="1" id="KW-0863">Zinc-finger</keyword>
<dbReference type="Proteomes" id="UP000007151">
    <property type="component" value="Unassembled WGS sequence"/>
</dbReference>